<evidence type="ECO:0000313" key="2">
    <source>
        <dbReference type="EMBL" id="MFC1400969.1"/>
    </source>
</evidence>
<name>A0ABV6UHP7_9ACTN</name>
<gene>
    <name evidence="2" type="ORF">ACEZDJ_06690</name>
</gene>
<accession>A0ABV6UHP7</accession>
<dbReference type="RefSeq" id="WP_030252205.1">
    <property type="nucleotide sequence ID" value="NZ_JBHEZZ010000003.1"/>
</dbReference>
<sequence length="71" mass="7448">MVPQRHSRDTRRPGPAAGSVEDGGSGRAQLRAYDRIVLGMDPVTVPGPGPAELTPARPAPRASGLFGLLWC</sequence>
<feature type="compositionally biased region" description="Basic and acidic residues" evidence="1">
    <location>
        <begin position="1"/>
        <end position="12"/>
    </location>
</feature>
<comment type="caution">
    <text evidence="2">The sequence shown here is derived from an EMBL/GenBank/DDBJ whole genome shotgun (WGS) entry which is preliminary data.</text>
</comment>
<protein>
    <submittedName>
        <fullName evidence="2">Uncharacterized protein</fullName>
    </submittedName>
</protein>
<feature type="region of interest" description="Disordered" evidence="1">
    <location>
        <begin position="1"/>
        <end position="28"/>
    </location>
</feature>
<organism evidence="2 3">
    <name type="scientific">Streptacidiphilus cavernicola</name>
    <dbReference type="NCBI Taxonomy" id="3342716"/>
    <lineage>
        <taxon>Bacteria</taxon>
        <taxon>Bacillati</taxon>
        <taxon>Actinomycetota</taxon>
        <taxon>Actinomycetes</taxon>
        <taxon>Kitasatosporales</taxon>
        <taxon>Streptomycetaceae</taxon>
        <taxon>Streptacidiphilus</taxon>
    </lineage>
</organism>
<proteinExistence type="predicted"/>
<evidence type="ECO:0000313" key="3">
    <source>
        <dbReference type="Proteomes" id="UP001592528"/>
    </source>
</evidence>
<evidence type="ECO:0000256" key="1">
    <source>
        <dbReference type="SAM" id="MobiDB-lite"/>
    </source>
</evidence>
<dbReference type="EMBL" id="JBHEZZ010000003">
    <property type="protein sequence ID" value="MFC1400969.1"/>
    <property type="molecule type" value="Genomic_DNA"/>
</dbReference>
<dbReference type="Proteomes" id="UP001592528">
    <property type="component" value="Unassembled WGS sequence"/>
</dbReference>
<keyword evidence="3" id="KW-1185">Reference proteome</keyword>
<reference evidence="2 3" key="1">
    <citation type="submission" date="2024-09" db="EMBL/GenBank/DDBJ databases">
        <authorList>
            <person name="Lee S.D."/>
        </authorList>
    </citation>
    <scope>NUCLEOTIDE SEQUENCE [LARGE SCALE GENOMIC DNA]</scope>
    <source>
        <strain evidence="2 3">N1-5</strain>
    </source>
</reference>